<comment type="caution">
    <text evidence="2">The sequence shown here is derived from an EMBL/GenBank/DDBJ whole genome shotgun (WGS) entry which is preliminary data.</text>
</comment>
<reference evidence="2" key="1">
    <citation type="submission" date="2020-08" db="EMBL/GenBank/DDBJ databases">
        <title>Genome sequencing and assembly of the red palm weevil Rhynchophorus ferrugineus.</title>
        <authorList>
            <person name="Dias G.B."/>
            <person name="Bergman C.M."/>
            <person name="Manee M."/>
        </authorList>
    </citation>
    <scope>NUCLEOTIDE SEQUENCE</scope>
    <source>
        <strain evidence="2">AA-2017</strain>
        <tissue evidence="2">Whole larva</tissue>
    </source>
</reference>
<accession>A0A834IBD3</accession>
<organism evidence="2 3">
    <name type="scientific">Rhynchophorus ferrugineus</name>
    <name type="common">Red palm weevil</name>
    <name type="synonym">Curculio ferrugineus</name>
    <dbReference type="NCBI Taxonomy" id="354439"/>
    <lineage>
        <taxon>Eukaryota</taxon>
        <taxon>Metazoa</taxon>
        <taxon>Ecdysozoa</taxon>
        <taxon>Arthropoda</taxon>
        <taxon>Hexapoda</taxon>
        <taxon>Insecta</taxon>
        <taxon>Pterygota</taxon>
        <taxon>Neoptera</taxon>
        <taxon>Endopterygota</taxon>
        <taxon>Coleoptera</taxon>
        <taxon>Polyphaga</taxon>
        <taxon>Cucujiformia</taxon>
        <taxon>Curculionidae</taxon>
        <taxon>Dryophthorinae</taxon>
        <taxon>Rhynchophorus</taxon>
    </lineage>
</organism>
<protein>
    <submittedName>
        <fullName evidence="2">Uncharacterized protein</fullName>
    </submittedName>
</protein>
<sequence length="82" mass="8831">MIYIRALLITSAYYKKSSGIRKGAPRKKNLFLHRFAGPKTEPGPRTIIHQTCPVDWAYVGEGTAGGEGPSPRETGRQGSGSG</sequence>
<feature type="region of interest" description="Disordered" evidence="1">
    <location>
        <begin position="59"/>
        <end position="82"/>
    </location>
</feature>
<dbReference type="Proteomes" id="UP000625711">
    <property type="component" value="Unassembled WGS sequence"/>
</dbReference>
<name>A0A834IBD3_RHYFE</name>
<gene>
    <name evidence="2" type="ORF">GWI33_016300</name>
</gene>
<evidence type="ECO:0000256" key="1">
    <source>
        <dbReference type="SAM" id="MobiDB-lite"/>
    </source>
</evidence>
<evidence type="ECO:0000313" key="2">
    <source>
        <dbReference type="EMBL" id="KAF7270717.1"/>
    </source>
</evidence>
<keyword evidence="3" id="KW-1185">Reference proteome</keyword>
<dbReference type="AlphaFoldDB" id="A0A834IBD3"/>
<proteinExistence type="predicted"/>
<evidence type="ECO:0000313" key="3">
    <source>
        <dbReference type="Proteomes" id="UP000625711"/>
    </source>
</evidence>
<dbReference type="EMBL" id="JAACXV010014065">
    <property type="protein sequence ID" value="KAF7270717.1"/>
    <property type="molecule type" value="Genomic_DNA"/>
</dbReference>